<dbReference type="InterPro" id="IPR039552">
    <property type="entry name" value="IS66_C"/>
</dbReference>
<dbReference type="PANTHER" id="PTHR33678">
    <property type="entry name" value="BLL1576 PROTEIN"/>
    <property type="match status" value="1"/>
</dbReference>
<evidence type="ECO:0000259" key="1">
    <source>
        <dbReference type="Pfam" id="PF03050"/>
    </source>
</evidence>
<dbReference type="InterPro" id="IPR004291">
    <property type="entry name" value="Transposase_IS66_central"/>
</dbReference>
<feature type="domain" description="Transposase IS66 central" evidence="1">
    <location>
        <begin position="14"/>
        <end position="132"/>
    </location>
</feature>
<evidence type="ECO:0000313" key="4">
    <source>
        <dbReference type="Proteomes" id="UP001158066"/>
    </source>
</evidence>
<comment type="caution">
    <text evidence="3">The sequence shown here is derived from an EMBL/GenBank/DDBJ whole genome shotgun (WGS) entry which is preliminary data.</text>
</comment>
<evidence type="ECO:0000259" key="2">
    <source>
        <dbReference type="Pfam" id="PF13817"/>
    </source>
</evidence>
<evidence type="ECO:0000313" key="3">
    <source>
        <dbReference type="EMBL" id="SMP65753.1"/>
    </source>
</evidence>
<protein>
    <submittedName>
        <fullName evidence="3">IS66 C-terminal element</fullName>
    </submittedName>
</protein>
<dbReference type="AlphaFoldDB" id="A0AA45WYY1"/>
<gene>
    <name evidence="3" type="ORF">SAMN06296020_11326</name>
</gene>
<name>A0AA45WYY1_9CLOT</name>
<organism evidence="3 4">
    <name type="scientific">Anoxynatronum buryatiense</name>
    <dbReference type="NCBI Taxonomy" id="489973"/>
    <lineage>
        <taxon>Bacteria</taxon>
        <taxon>Bacillati</taxon>
        <taxon>Bacillota</taxon>
        <taxon>Clostridia</taxon>
        <taxon>Eubacteriales</taxon>
        <taxon>Clostridiaceae</taxon>
        <taxon>Anoxynatronum</taxon>
    </lineage>
</organism>
<dbReference type="Proteomes" id="UP001158066">
    <property type="component" value="Unassembled WGS sequence"/>
</dbReference>
<reference evidence="3" key="1">
    <citation type="submission" date="2017-05" db="EMBL/GenBank/DDBJ databases">
        <authorList>
            <person name="Varghese N."/>
            <person name="Submissions S."/>
        </authorList>
    </citation>
    <scope>NUCLEOTIDE SEQUENCE</scope>
    <source>
        <strain evidence="3">Su22</strain>
    </source>
</reference>
<dbReference type="Pfam" id="PF13817">
    <property type="entry name" value="DDE_Tnp_IS66_C"/>
    <property type="match status" value="1"/>
</dbReference>
<dbReference type="Pfam" id="PF03050">
    <property type="entry name" value="DDE_Tnp_IS66"/>
    <property type="match status" value="1"/>
</dbReference>
<accession>A0AA45WYY1</accession>
<dbReference type="InterPro" id="IPR052344">
    <property type="entry name" value="Transposase-related"/>
</dbReference>
<feature type="domain" description="Transposase IS66 C-terminal" evidence="2">
    <location>
        <begin position="139"/>
        <end position="179"/>
    </location>
</feature>
<keyword evidence="4" id="KW-1185">Reference proteome</keyword>
<proteinExistence type="predicted"/>
<sequence>MFTDALKVLTKEKEPLSHTRSSEGLAFCNRLFELERELKDLSPEDRYTARLEQSRPVLEAFLAWLKENKRAALPKSPLGKVITYCLNQWPRLEGILLDGRLEISNNRAERGIKPFVIGRKNWLFANTPKGAKASAIIYSIVETAKANGLSPFHYLMHLFEKLPNMDLTDPVAMENVLPWSKALPASCFSGAKPLV</sequence>
<dbReference type="PANTHER" id="PTHR33678:SF1">
    <property type="entry name" value="BLL1576 PROTEIN"/>
    <property type="match status" value="1"/>
</dbReference>
<dbReference type="EMBL" id="FXUF01000013">
    <property type="protein sequence ID" value="SMP65753.1"/>
    <property type="molecule type" value="Genomic_DNA"/>
</dbReference>